<dbReference type="SMART" id="SM00382">
    <property type="entry name" value="AAA"/>
    <property type="match status" value="2"/>
</dbReference>
<accession>A0ABT9VZ02</accession>
<dbReference type="CDD" id="cd03221">
    <property type="entry name" value="ABCF_EF-3"/>
    <property type="match status" value="2"/>
</dbReference>
<evidence type="ECO:0000313" key="4">
    <source>
        <dbReference type="EMBL" id="MDQ0166228.1"/>
    </source>
</evidence>
<dbReference type="InterPro" id="IPR051309">
    <property type="entry name" value="ABCF_ATPase"/>
</dbReference>
<dbReference type="NCBIfam" id="NF000355">
    <property type="entry name" value="ribo_prot_ABC_F"/>
    <property type="match status" value="1"/>
</dbReference>
<evidence type="ECO:0000313" key="5">
    <source>
        <dbReference type="Proteomes" id="UP001235840"/>
    </source>
</evidence>
<dbReference type="Proteomes" id="UP001235840">
    <property type="component" value="Unassembled WGS sequence"/>
</dbReference>
<evidence type="ECO:0000256" key="2">
    <source>
        <dbReference type="ARBA" id="ARBA00022840"/>
    </source>
</evidence>
<protein>
    <submittedName>
        <fullName evidence="4">ATPase subunit of ABC transporter with duplicated ATPase domains</fullName>
    </submittedName>
</protein>
<dbReference type="PROSITE" id="PS50893">
    <property type="entry name" value="ABC_TRANSPORTER_2"/>
    <property type="match status" value="2"/>
</dbReference>
<dbReference type="Gene3D" id="3.40.50.300">
    <property type="entry name" value="P-loop containing nucleotide triphosphate hydrolases"/>
    <property type="match status" value="2"/>
</dbReference>
<dbReference type="PANTHER" id="PTHR42855:SF2">
    <property type="entry name" value="DRUG RESISTANCE ABC TRANSPORTER,ATP-BINDING PROTEIN"/>
    <property type="match status" value="1"/>
</dbReference>
<sequence>MMVISIQKATCMYGANTIFTQLSCDIKQGERIGIIGRNGEGKTTLLKLMASQTEAHEGQVLKKKGLSVGILEQIPNVSENQKVKQILIQVFEDVWAIKQRMAEIELRLAQPVNDSALQKDLERYGELQELFEQKNGYEVDSQIAHITNGLQIVALLEKQWGQLSGGERTKVGLAQILLKSPDFLLLDEPTNHLDLSSIEWLASFVQSYKGTIAVVSHDRYFLDEVVTGIFELDQGELHVYHTNYTGYVREREERLVREFQQFQDQQKKIKKMKEAIKRLKDWANRSNPPSAGLHRRAKNMERALHRIEVLKKPVLEQKQMGLSFQLDQRSGEDVFVLDNICKRYGEKELLKQASMHIRFGERIAIVGDNGSGKTTLLKMLLGAESPDSGFLKQGSSLSVGYLSQHAQEMNPKRTLIEEFRDQVPVTEGEARGILAQFLFYGHMVFQKVHALSGGERMRLRWAQLVYQNHNVLILDEPTNHLDIDSKEVLEEALSRYKGTVIAVSHDRYFLDRFFPVTYWISDQQLTRYEGNYSFAKEKRKAQEKD</sequence>
<reference evidence="4 5" key="1">
    <citation type="submission" date="2023-07" db="EMBL/GenBank/DDBJ databases">
        <title>Genomic Encyclopedia of Type Strains, Phase IV (KMG-IV): sequencing the most valuable type-strain genomes for metagenomic binning, comparative biology and taxonomic classification.</title>
        <authorList>
            <person name="Goeker M."/>
        </authorList>
    </citation>
    <scope>NUCLEOTIDE SEQUENCE [LARGE SCALE GENOMIC DNA]</scope>
    <source>
        <strain evidence="4 5">DSM 12751</strain>
    </source>
</reference>
<name>A0ABT9VZ02_9BACI</name>
<keyword evidence="5" id="KW-1185">Reference proteome</keyword>
<dbReference type="PANTHER" id="PTHR42855">
    <property type="entry name" value="ABC TRANSPORTER ATP-BINDING SUBUNIT"/>
    <property type="match status" value="1"/>
</dbReference>
<proteinExistence type="predicted"/>
<dbReference type="InterPro" id="IPR027417">
    <property type="entry name" value="P-loop_NTPase"/>
</dbReference>
<feature type="domain" description="ABC transporter" evidence="3">
    <location>
        <begin position="335"/>
        <end position="544"/>
    </location>
</feature>
<dbReference type="InterPro" id="IPR003593">
    <property type="entry name" value="AAA+_ATPase"/>
</dbReference>
<evidence type="ECO:0000259" key="3">
    <source>
        <dbReference type="PROSITE" id="PS50893"/>
    </source>
</evidence>
<dbReference type="Pfam" id="PF00005">
    <property type="entry name" value="ABC_tran"/>
    <property type="match status" value="2"/>
</dbReference>
<feature type="domain" description="ABC transporter" evidence="3">
    <location>
        <begin position="1"/>
        <end position="259"/>
    </location>
</feature>
<dbReference type="EMBL" id="JAUSTY010000007">
    <property type="protein sequence ID" value="MDQ0166228.1"/>
    <property type="molecule type" value="Genomic_DNA"/>
</dbReference>
<dbReference type="InterPro" id="IPR032781">
    <property type="entry name" value="ABC_tran_Xtn"/>
</dbReference>
<comment type="caution">
    <text evidence="4">The sequence shown here is derived from an EMBL/GenBank/DDBJ whole genome shotgun (WGS) entry which is preliminary data.</text>
</comment>
<evidence type="ECO:0000256" key="1">
    <source>
        <dbReference type="ARBA" id="ARBA00022741"/>
    </source>
</evidence>
<keyword evidence="2" id="KW-0067">ATP-binding</keyword>
<dbReference type="PROSITE" id="PS00211">
    <property type="entry name" value="ABC_TRANSPORTER_1"/>
    <property type="match status" value="2"/>
</dbReference>
<gene>
    <name evidence="4" type="ORF">J2S11_002129</name>
</gene>
<dbReference type="InterPro" id="IPR017871">
    <property type="entry name" value="ABC_transporter-like_CS"/>
</dbReference>
<dbReference type="InterPro" id="IPR003439">
    <property type="entry name" value="ABC_transporter-like_ATP-bd"/>
</dbReference>
<keyword evidence="1" id="KW-0547">Nucleotide-binding</keyword>
<dbReference type="RefSeq" id="WP_307394257.1">
    <property type="nucleotide sequence ID" value="NZ_BAAADK010000048.1"/>
</dbReference>
<organism evidence="4 5">
    <name type="scientific">Caldalkalibacillus horti</name>
    <dbReference type="NCBI Taxonomy" id="77523"/>
    <lineage>
        <taxon>Bacteria</taxon>
        <taxon>Bacillati</taxon>
        <taxon>Bacillota</taxon>
        <taxon>Bacilli</taxon>
        <taxon>Bacillales</taxon>
        <taxon>Bacillaceae</taxon>
        <taxon>Caldalkalibacillus</taxon>
    </lineage>
</organism>
<dbReference type="Pfam" id="PF12848">
    <property type="entry name" value="ABC_tran_Xtn"/>
    <property type="match status" value="1"/>
</dbReference>
<dbReference type="SUPFAM" id="SSF52540">
    <property type="entry name" value="P-loop containing nucleoside triphosphate hydrolases"/>
    <property type="match status" value="2"/>
</dbReference>